<dbReference type="Pfam" id="PF20710">
    <property type="entry name" value="DUF6824"/>
    <property type="match status" value="1"/>
</dbReference>
<sequence>MSNYESNSLPHNYMIHPYDVICARGKNAINHSGNKHYRSLIQHTLQRYSKARSKYEKTIIVTELIDKIKKKSPNGGFIKKNPTTKSYYQVSDHFSREKVGQNLRDSLGFQYKSSTKAKQCKRKRYNATVANNVESIIRSNHVVVNHMNELSNTLQYQCLNDNYDYIKSSSAIDIAINCDSSTTSSINGCEDTEYYINQLFIKTNRDILEALKKDHGLLQEFTQAEKSNK</sequence>
<name>A0A1E7FP76_9STRA</name>
<dbReference type="EMBL" id="KV784355">
    <property type="protein sequence ID" value="OEU19603.1"/>
    <property type="molecule type" value="Genomic_DNA"/>
</dbReference>
<reference evidence="2 3" key="1">
    <citation type="submission" date="2016-09" db="EMBL/GenBank/DDBJ databases">
        <title>Extensive genetic diversity and differential bi-allelic expression allows diatom success in the polar Southern Ocean.</title>
        <authorList>
            <consortium name="DOE Joint Genome Institute"/>
            <person name="Mock T."/>
            <person name="Otillar R.P."/>
            <person name="Strauss J."/>
            <person name="Dupont C."/>
            <person name="Frickenhaus S."/>
            <person name="Maumus F."/>
            <person name="Mcmullan M."/>
            <person name="Sanges R."/>
            <person name="Schmutz J."/>
            <person name="Toseland A."/>
            <person name="Valas R."/>
            <person name="Veluchamy A."/>
            <person name="Ward B.J."/>
            <person name="Allen A."/>
            <person name="Barry K."/>
            <person name="Falciatore A."/>
            <person name="Ferrante M."/>
            <person name="Fortunato A.E."/>
            <person name="Gloeckner G."/>
            <person name="Gruber A."/>
            <person name="Hipkin R."/>
            <person name="Janech M."/>
            <person name="Kroth P."/>
            <person name="Leese F."/>
            <person name="Lindquist E."/>
            <person name="Lyon B.R."/>
            <person name="Martin J."/>
            <person name="Mayer C."/>
            <person name="Parker M."/>
            <person name="Quesneville H."/>
            <person name="Raymond J."/>
            <person name="Uhlig C."/>
            <person name="Valentin K.U."/>
            <person name="Worden A.Z."/>
            <person name="Armbrust E.V."/>
            <person name="Bowler C."/>
            <person name="Green B."/>
            <person name="Moulton V."/>
            <person name="Van Oosterhout C."/>
            <person name="Grigoriev I."/>
        </authorList>
    </citation>
    <scope>NUCLEOTIDE SEQUENCE [LARGE SCALE GENOMIC DNA]</scope>
    <source>
        <strain evidence="2 3">CCMP1102</strain>
    </source>
</reference>
<proteinExistence type="predicted"/>
<feature type="domain" description="DUF6824" evidence="1">
    <location>
        <begin position="19"/>
        <end position="105"/>
    </location>
</feature>
<keyword evidence="3" id="KW-1185">Reference proteome</keyword>
<dbReference type="InterPro" id="IPR049227">
    <property type="entry name" value="DUF6824"/>
</dbReference>
<dbReference type="AlphaFoldDB" id="A0A1E7FP76"/>
<dbReference type="OrthoDB" id="48019at2759"/>
<protein>
    <recommendedName>
        <fullName evidence="1">DUF6824 domain-containing protein</fullName>
    </recommendedName>
</protein>
<dbReference type="KEGG" id="fcy:FRACYDRAFT_235663"/>
<accession>A0A1E7FP76</accession>
<evidence type="ECO:0000313" key="3">
    <source>
        <dbReference type="Proteomes" id="UP000095751"/>
    </source>
</evidence>
<gene>
    <name evidence="2" type="ORF">FRACYDRAFT_235663</name>
</gene>
<dbReference type="InParanoid" id="A0A1E7FP76"/>
<dbReference type="Proteomes" id="UP000095751">
    <property type="component" value="Unassembled WGS sequence"/>
</dbReference>
<organism evidence="2 3">
    <name type="scientific">Fragilariopsis cylindrus CCMP1102</name>
    <dbReference type="NCBI Taxonomy" id="635003"/>
    <lineage>
        <taxon>Eukaryota</taxon>
        <taxon>Sar</taxon>
        <taxon>Stramenopiles</taxon>
        <taxon>Ochrophyta</taxon>
        <taxon>Bacillariophyta</taxon>
        <taxon>Bacillariophyceae</taxon>
        <taxon>Bacillariophycidae</taxon>
        <taxon>Bacillariales</taxon>
        <taxon>Bacillariaceae</taxon>
        <taxon>Fragilariopsis</taxon>
    </lineage>
</organism>
<evidence type="ECO:0000313" key="2">
    <source>
        <dbReference type="EMBL" id="OEU19603.1"/>
    </source>
</evidence>
<evidence type="ECO:0000259" key="1">
    <source>
        <dbReference type="Pfam" id="PF20710"/>
    </source>
</evidence>